<organism evidence="2 3">
    <name type="scientific">Ignavigranum ruoffiae</name>
    <dbReference type="NCBI Taxonomy" id="89093"/>
    <lineage>
        <taxon>Bacteria</taxon>
        <taxon>Bacillati</taxon>
        <taxon>Bacillota</taxon>
        <taxon>Bacilli</taxon>
        <taxon>Lactobacillales</taxon>
        <taxon>Aerococcaceae</taxon>
        <taxon>Ignavigranum</taxon>
    </lineage>
</organism>
<evidence type="ECO:0000256" key="1">
    <source>
        <dbReference type="SAM" id="Coils"/>
    </source>
</evidence>
<gene>
    <name evidence="2" type="ORF">SAMN04488558_105118</name>
</gene>
<evidence type="ECO:0000313" key="2">
    <source>
        <dbReference type="EMBL" id="SEQ12052.1"/>
    </source>
</evidence>
<keyword evidence="3" id="KW-1185">Reference proteome</keyword>
<keyword evidence="1" id="KW-0175">Coiled coil</keyword>
<dbReference type="Proteomes" id="UP000198833">
    <property type="component" value="Unassembled WGS sequence"/>
</dbReference>
<name>A0A1H9DEV8_9LACT</name>
<reference evidence="2 3" key="1">
    <citation type="submission" date="2016-10" db="EMBL/GenBank/DDBJ databases">
        <authorList>
            <person name="de Groot N.N."/>
        </authorList>
    </citation>
    <scope>NUCLEOTIDE SEQUENCE [LARGE SCALE GENOMIC DNA]</scope>
    <source>
        <strain evidence="2 3">DSM 15695</strain>
    </source>
</reference>
<sequence length="262" mass="30327">MKTIKAHRLTIIVAAIVVLVVLAAYYHFSLSAGPAQQILLARQNEAKLIEAVDKLYQDDQQVYPRLDLSEDDRQHIEDKIQQYSQQHSDKAQELQQAWQKYEDKMASLEAVQGMYQQAVVDQEGHFVNSKLKDKLNWEEVQEIDQQYTVNHQADAFQEGINQLISQAKHQVDLLRRSERELADLEHLPVTPEYQSILAKALNDIFVVLAELPSEPQKTDYQKQVNQRLNTLVQQVEADWPEEAREALIQAVPQLKDYLKEED</sequence>
<proteinExistence type="predicted"/>
<dbReference type="RefSeq" id="WP_092571649.1">
    <property type="nucleotide sequence ID" value="NZ_FOEN01000005.1"/>
</dbReference>
<dbReference type="AlphaFoldDB" id="A0A1H9DEV8"/>
<feature type="coiled-coil region" evidence="1">
    <location>
        <begin position="66"/>
        <end position="111"/>
    </location>
</feature>
<dbReference type="EMBL" id="FOEN01000005">
    <property type="protein sequence ID" value="SEQ12052.1"/>
    <property type="molecule type" value="Genomic_DNA"/>
</dbReference>
<dbReference type="STRING" id="89093.SAMN04488558_105118"/>
<evidence type="ECO:0000313" key="3">
    <source>
        <dbReference type="Proteomes" id="UP000198833"/>
    </source>
</evidence>
<accession>A0A1H9DEV8</accession>
<evidence type="ECO:0008006" key="4">
    <source>
        <dbReference type="Google" id="ProtNLM"/>
    </source>
</evidence>
<protein>
    <recommendedName>
        <fullName evidence="4">MapZ extracellular domain-containing protein</fullName>
    </recommendedName>
</protein>